<reference evidence="1 2" key="1">
    <citation type="journal article" date="2021" name="Int. J. Syst. Evol. Microbiol.">
        <title>Reticulibacter mediterranei gen. nov., sp. nov., within the new family Reticulibacteraceae fam. nov., and Ktedonospora formicarum gen. nov., sp. nov., Ktedonobacter robiniae sp. nov., Dictyobacter formicarum sp. nov. and Dictyobacter arantiisoli sp. nov., belonging to the class Ktedonobacteria.</title>
        <authorList>
            <person name="Yabe S."/>
            <person name="Zheng Y."/>
            <person name="Wang C.M."/>
            <person name="Sakai Y."/>
            <person name="Abe K."/>
            <person name="Yokota A."/>
            <person name="Donadio S."/>
            <person name="Cavaletti L."/>
            <person name="Monciardini P."/>
        </authorList>
    </citation>
    <scope>NUCLEOTIDE SEQUENCE [LARGE SCALE GENOMIC DNA]</scope>
    <source>
        <strain evidence="1 2">SOSP1-30</strain>
    </source>
</reference>
<organism evidence="1 2">
    <name type="scientific">Ktedonobacter robiniae</name>
    <dbReference type="NCBI Taxonomy" id="2778365"/>
    <lineage>
        <taxon>Bacteria</taxon>
        <taxon>Bacillati</taxon>
        <taxon>Chloroflexota</taxon>
        <taxon>Ktedonobacteria</taxon>
        <taxon>Ktedonobacterales</taxon>
        <taxon>Ktedonobacteraceae</taxon>
        <taxon>Ktedonobacter</taxon>
    </lineage>
</organism>
<proteinExistence type="predicted"/>
<evidence type="ECO:0000313" key="1">
    <source>
        <dbReference type="EMBL" id="GHO58479.1"/>
    </source>
</evidence>
<dbReference type="EMBL" id="BNJG01000003">
    <property type="protein sequence ID" value="GHO58479.1"/>
    <property type="molecule type" value="Genomic_DNA"/>
</dbReference>
<evidence type="ECO:0000313" key="2">
    <source>
        <dbReference type="Proteomes" id="UP000654345"/>
    </source>
</evidence>
<comment type="caution">
    <text evidence="1">The sequence shown here is derived from an EMBL/GenBank/DDBJ whole genome shotgun (WGS) entry which is preliminary data.</text>
</comment>
<protein>
    <submittedName>
        <fullName evidence="1">Uncharacterized protein</fullName>
    </submittedName>
</protein>
<accession>A0ABQ3V0R5</accession>
<gene>
    <name evidence="1" type="ORF">KSB_69540</name>
</gene>
<name>A0ABQ3V0R5_9CHLR</name>
<sequence length="66" mass="7262">MANTCLWAQTTPSHLLQRSEPSWLPALKDERPTRVAFFEYTQAAALSGAKSVPISLSDVTFSLPAR</sequence>
<keyword evidence="2" id="KW-1185">Reference proteome</keyword>
<dbReference type="Proteomes" id="UP000654345">
    <property type="component" value="Unassembled WGS sequence"/>
</dbReference>